<evidence type="ECO:0000313" key="4">
    <source>
        <dbReference type="Proteomes" id="UP000665043"/>
    </source>
</evidence>
<feature type="domain" description="Right handed beta helix" evidence="2">
    <location>
        <begin position="311"/>
        <end position="475"/>
    </location>
</feature>
<evidence type="ECO:0000259" key="2">
    <source>
        <dbReference type="Pfam" id="PF13229"/>
    </source>
</evidence>
<evidence type="ECO:0000313" key="3">
    <source>
        <dbReference type="EMBL" id="QTM98741.1"/>
    </source>
</evidence>
<dbReference type="Proteomes" id="UP000665043">
    <property type="component" value="Chromosome"/>
</dbReference>
<dbReference type="InterPro" id="IPR024535">
    <property type="entry name" value="RHGA/B-epi-like_pectate_lyase"/>
</dbReference>
<dbReference type="SMART" id="SM00710">
    <property type="entry name" value="PbH1"/>
    <property type="match status" value="11"/>
</dbReference>
<accession>A0ABX7VVU8</accession>
<keyword evidence="4" id="KW-1185">Reference proteome</keyword>
<sequence length="516" mass="55964">MKIACACVITIQEGRIDMWINVVDYGAVGDGQTKDAVVIQAALDEARCTERGGMVIIPAGTYRLEKTLYVSSNTHIIAAPTARLLRDHDGYLVTNGRPKESFEGYDGHSNITIEGGIWDFNGVERRKMHNCFAIGHGENITLERMEIRDVAGAHAIEVCGCRNVWINGCRFLGFIDTGGRSFSEAVQIDLMKAVWVFSAFGAYDQTICENIWINDCYFGSSDTEGSQVWPRGIGSHSSTIGVWHENIVISGNVFEGTSKQAVRGYSWKNVQIHHNQLLHCGAGIEVSSPPLSDAKDTKNIFGIQTGKSQPCENTEIVSNIITGGLSYHHGIAIIGERTGIMENVSISGNIISDSAEQSNYSGVNIVYGDTVKVHNNILKNLKGTAITAGKGNSYNIQDNAISRAGGDGIAIIGSTDGVDIKNNSIHYIQDNGIVISDKVKMAVIHGNTINGVNGRNMDACPISVKQADYVTISANTYFDEKPEFQVSTMLNIASSCNHVLQNENYFPSPSRNASQS</sequence>
<dbReference type="SUPFAM" id="SSF51126">
    <property type="entry name" value="Pectin lyase-like"/>
    <property type="match status" value="2"/>
</dbReference>
<dbReference type="Pfam" id="PF12708">
    <property type="entry name" value="Pect-lyase_RHGA_epim"/>
    <property type="match status" value="1"/>
</dbReference>
<proteinExistence type="predicted"/>
<organism evidence="3 4">
    <name type="scientific">Sediminibacillus dalangtanensis</name>
    <dbReference type="NCBI Taxonomy" id="2729421"/>
    <lineage>
        <taxon>Bacteria</taxon>
        <taxon>Bacillati</taxon>
        <taxon>Bacillota</taxon>
        <taxon>Bacilli</taxon>
        <taxon>Bacillales</taxon>
        <taxon>Bacillaceae</taxon>
        <taxon>Sediminibacillus</taxon>
    </lineage>
</organism>
<dbReference type="InterPro" id="IPR012334">
    <property type="entry name" value="Pectin_lyas_fold"/>
</dbReference>
<dbReference type="InterPro" id="IPR039448">
    <property type="entry name" value="Beta_helix"/>
</dbReference>
<name>A0ABX7VVU8_9BACI</name>
<dbReference type="Gene3D" id="2.160.20.10">
    <property type="entry name" value="Single-stranded right-handed beta-helix, Pectin lyase-like"/>
    <property type="match status" value="1"/>
</dbReference>
<dbReference type="EMBL" id="CP046956">
    <property type="protein sequence ID" value="QTM98741.1"/>
    <property type="molecule type" value="Genomic_DNA"/>
</dbReference>
<feature type="domain" description="Rhamnogalacturonase A/B/Epimerase-like pectate lyase" evidence="1">
    <location>
        <begin position="19"/>
        <end position="91"/>
    </location>
</feature>
<dbReference type="InterPro" id="IPR011050">
    <property type="entry name" value="Pectin_lyase_fold/virulence"/>
</dbReference>
<dbReference type="Pfam" id="PF13229">
    <property type="entry name" value="Beta_helix"/>
    <property type="match status" value="1"/>
</dbReference>
<evidence type="ECO:0000259" key="1">
    <source>
        <dbReference type="Pfam" id="PF12708"/>
    </source>
</evidence>
<reference evidence="3 4" key="1">
    <citation type="submission" date="2019-12" db="EMBL/GenBank/DDBJ databases">
        <title>The whole genome sequencing of a strain isolated from a Mars analog, Dalangtan Playa.</title>
        <authorList>
            <person name="Huang T."/>
        </authorList>
    </citation>
    <scope>NUCLEOTIDE SEQUENCE [LARGE SCALE GENOMIC DNA]</scope>
    <source>
        <strain evidence="3 4">DP4-553-S</strain>
    </source>
</reference>
<dbReference type="InterPro" id="IPR006626">
    <property type="entry name" value="PbH1"/>
</dbReference>
<protein>
    <submittedName>
        <fullName evidence="3">Uncharacterized protein</fullName>
    </submittedName>
</protein>
<gene>
    <name evidence="3" type="ORF">ERJ70_05195</name>
</gene>